<reference evidence="8" key="1">
    <citation type="submission" date="2021-05" db="EMBL/GenBank/DDBJ databases">
        <title>The genome of the haptophyte Pavlova lutheri (Diacronema luteri, Pavlovales) - a model for lipid biosynthesis in eukaryotic algae.</title>
        <authorList>
            <person name="Hulatt C.J."/>
            <person name="Posewitz M.C."/>
        </authorList>
    </citation>
    <scope>NUCLEOTIDE SEQUENCE</scope>
    <source>
        <strain evidence="8">NIVA-4/92</strain>
    </source>
</reference>
<dbReference type="PANTHER" id="PTHR43731:SF26">
    <property type="entry name" value="RHOMBOID-LIKE PROTEIN 10, CHLOROPLASTIC"/>
    <property type="match status" value="1"/>
</dbReference>
<protein>
    <recommendedName>
        <fullName evidence="7">Peptidase S54 rhomboid domain-containing protein</fullName>
    </recommendedName>
</protein>
<feature type="domain" description="Peptidase S54 rhomboid" evidence="7">
    <location>
        <begin position="153"/>
        <end position="288"/>
    </location>
</feature>
<dbReference type="InterPro" id="IPR022764">
    <property type="entry name" value="Peptidase_S54_rhomboid_dom"/>
</dbReference>
<dbReference type="GO" id="GO:0004252">
    <property type="term" value="F:serine-type endopeptidase activity"/>
    <property type="evidence" value="ECO:0007669"/>
    <property type="project" value="InterPro"/>
</dbReference>
<accession>A0A8J5XTR0</accession>
<dbReference type="Pfam" id="PF01694">
    <property type="entry name" value="Rhomboid"/>
    <property type="match status" value="1"/>
</dbReference>
<evidence type="ECO:0000256" key="4">
    <source>
        <dbReference type="ARBA" id="ARBA00023136"/>
    </source>
</evidence>
<feature type="signal peptide" evidence="6">
    <location>
        <begin position="1"/>
        <end position="21"/>
    </location>
</feature>
<feature type="chain" id="PRO_5035249764" description="Peptidase S54 rhomboid domain-containing protein" evidence="6">
    <location>
        <begin position="22"/>
        <end position="376"/>
    </location>
</feature>
<dbReference type="GO" id="GO:0016020">
    <property type="term" value="C:membrane"/>
    <property type="evidence" value="ECO:0007669"/>
    <property type="project" value="UniProtKB-SubCell"/>
</dbReference>
<evidence type="ECO:0000313" key="8">
    <source>
        <dbReference type="EMBL" id="KAG8470384.1"/>
    </source>
</evidence>
<keyword evidence="3 5" id="KW-1133">Transmembrane helix</keyword>
<keyword evidence="9" id="KW-1185">Reference proteome</keyword>
<keyword evidence="6" id="KW-0732">Signal</keyword>
<dbReference type="OrthoDB" id="418595at2759"/>
<organism evidence="8 9">
    <name type="scientific">Diacronema lutheri</name>
    <name type="common">Unicellular marine alga</name>
    <name type="synonym">Monochrysis lutheri</name>
    <dbReference type="NCBI Taxonomy" id="2081491"/>
    <lineage>
        <taxon>Eukaryota</taxon>
        <taxon>Haptista</taxon>
        <taxon>Haptophyta</taxon>
        <taxon>Pavlovophyceae</taxon>
        <taxon>Pavlovales</taxon>
        <taxon>Pavlovaceae</taxon>
        <taxon>Diacronema</taxon>
    </lineage>
</organism>
<feature type="transmembrane region" description="Helical" evidence="5">
    <location>
        <begin position="243"/>
        <end position="264"/>
    </location>
</feature>
<dbReference type="AlphaFoldDB" id="A0A8J5XTR0"/>
<evidence type="ECO:0000256" key="3">
    <source>
        <dbReference type="ARBA" id="ARBA00022989"/>
    </source>
</evidence>
<evidence type="ECO:0000259" key="7">
    <source>
        <dbReference type="Pfam" id="PF01694"/>
    </source>
</evidence>
<evidence type="ECO:0000256" key="1">
    <source>
        <dbReference type="ARBA" id="ARBA00004141"/>
    </source>
</evidence>
<evidence type="ECO:0000256" key="5">
    <source>
        <dbReference type="SAM" id="Phobius"/>
    </source>
</evidence>
<comment type="caution">
    <text evidence="8">The sequence shown here is derived from an EMBL/GenBank/DDBJ whole genome shotgun (WGS) entry which is preliminary data.</text>
</comment>
<dbReference type="EMBL" id="JAGTXO010000001">
    <property type="protein sequence ID" value="KAG8470384.1"/>
    <property type="molecule type" value="Genomic_DNA"/>
</dbReference>
<keyword evidence="4 5" id="KW-0472">Membrane</keyword>
<name>A0A8J5XTR0_DIALT</name>
<evidence type="ECO:0000313" key="9">
    <source>
        <dbReference type="Proteomes" id="UP000751190"/>
    </source>
</evidence>
<feature type="transmembrane region" description="Helical" evidence="5">
    <location>
        <begin position="270"/>
        <end position="290"/>
    </location>
</feature>
<feature type="transmembrane region" description="Helical" evidence="5">
    <location>
        <begin position="121"/>
        <end position="142"/>
    </location>
</feature>
<dbReference type="Proteomes" id="UP000751190">
    <property type="component" value="Unassembled WGS sequence"/>
</dbReference>
<comment type="subcellular location">
    <subcellularLocation>
        <location evidence="1">Membrane</location>
        <topology evidence="1">Multi-pass membrane protein</topology>
    </subcellularLocation>
</comment>
<keyword evidence="2 5" id="KW-0812">Transmembrane</keyword>
<evidence type="ECO:0000256" key="6">
    <source>
        <dbReference type="SAM" id="SignalP"/>
    </source>
</evidence>
<gene>
    <name evidence="8" type="ORF">KFE25_008805</name>
</gene>
<feature type="transmembrane region" description="Helical" evidence="5">
    <location>
        <begin position="319"/>
        <end position="340"/>
    </location>
</feature>
<feature type="transmembrane region" description="Helical" evidence="5">
    <location>
        <begin position="219"/>
        <end position="236"/>
    </location>
</feature>
<proteinExistence type="predicted"/>
<feature type="transmembrane region" description="Helical" evidence="5">
    <location>
        <begin position="195"/>
        <end position="213"/>
    </location>
</feature>
<sequence>MPAIFLVTCAALTGWAPVGVAPRAPALVQRAARLRLSMGAKPSNEQPNDERHDLDAFRGRDLERDFASFKTGGRRLNSKIFRLPGVRALYLFGASLRDRSRSTLSIVQRGASSIPAYQQLLILNLIVFALQSTLLPTLTLACSRINALILRRNQVHRLITPIFLHADVRHLLFNSLSLANIGSAVEQTFGTKRFLLIYLASGIAGNLVGLEYGGNTPSVGASGAVFGLLGAMLVWVRRTQELGMGIGSSIAQSLFMSVVFGLLPRRGVDQWAHVGGLIGGLLVGAIFAPWRWGERRQQASGRGYIIATPSSSAPFAPEWLTDLALAAVVGAVVLACAYGLDFATTLQHAHRFGFGTSALRRALEQPPRRPGLWRWF</sequence>
<dbReference type="InterPro" id="IPR050925">
    <property type="entry name" value="Rhomboid_protease_S54"/>
</dbReference>
<evidence type="ECO:0000256" key="2">
    <source>
        <dbReference type="ARBA" id="ARBA00022692"/>
    </source>
</evidence>
<dbReference type="SUPFAM" id="SSF144091">
    <property type="entry name" value="Rhomboid-like"/>
    <property type="match status" value="1"/>
</dbReference>
<dbReference type="Gene3D" id="1.20.1540.10">
    <property type="entry name" value="Rhomboid-like"/>
    <property type="match status" value="1"/>
</dbReference>
<dbReference type="PANTHER" id="PTHR43731">
    <property type="entry name" value="RHOMBOID PROTEASE"/>
    <property type="match status" value="1"/>
</dbReference>
<dbReference type="InterPro" id="IPR035952">
    <property type="entry name" value="Rhomboid-like_sf"/>
</dbReference>